<evidence type="ECO:0000256" key="1">
    <source>
        <dbReference type="ARBA" id="ARBA00010641"/>
    </source>
</evidence>
<organism evidence="7 8">
    <name type="scientific">Thioclava litoralis</name>
    <dbReference type="NCBI Taxonomy" id="3076557"/>
    <lineage>
        <taxon>Bacteria</taxon>
        <taxon>Pseudomonadati</taxon>
        <taxon>Pseudomonadota</taxon>
        <taxon>Alphaproteobacteria</taxon>
        <taxon>Rhodobacterales</taxon>
        <taxon>Paracoccaceae</taxon>
        <taxon>Thioclava</taxon>
    </lineage>
</organism>
<dbReference type="PANTHER" id="PTHR43133:SF63">
    <property type="entry name" value="RNA POLYMERASE SIGMA FACTOR FECI-RELATED"/>
    <property type="match status" value="1"/>
</dbReference>
<name>A0ABZ1DZD2_9RHOB</name>
<proteinExistence type="inferred from homology"/>
<keyword evidence="3" id="KW-0731">Sigma factor</keyword>
<dbReference type="InterPro" id="IPR013324">
    <property type="entry name" value="RNA_pol_sigma_r3/r4-like"/>
</dbReference>
<feature type="domain" description="RNA polymerase sigma factor 70 region 4 type 2" evidence="6">
    <location>
        <begin position="110"/>
        <end position="162"/>
    </location>
</feature>
<dbReference type="RefSeq" id="WP_406721135.1">
    <property type="nucleotide sequence ID" value="NZ_CP135443.1"/>
</dbReference>
<evidence type="ECO:0000256" key="3">
    <source>
        <dbReference type="ARBA" id="ARBA00023082"/>
    </source>
</evidence>
<keyword evidence="2" id="KW-0805">Transcription regulation</keyword>
<dbReference type="Gene3D" id="1.10.10.10">
    <property type="entry name" value="Winged helix-like DNA-binding domain superfamily/Winged helix DNA-binding domain"/>
    <property type="match status" value="1"/>
</dbReference>
<evidence type="ECO:0000259" key="5">
    <source>
        <dbReference type="Pfam" id="PF04542"/>
    </source>
</evidence>
<dbReference type="Pfam" id="PF08281">
    <property type="entry name" value="Sigma70_r4_2"/>
    <property type="match status" value="1"/>
</dbReference>
<dbReference type="SUPFAM" id="SSF88946">
    <property type="entry name" value="Sigma2 domain of RNA polymerase sigma factors"/>
    <property type="match status" value="1"/>
</dbReference>
<dbReference type="Proteomes" id="UP001623290">
    <property type="component" value="Chromosome"/>
</dbReference>
<keyword evidence="4" id="KW-0804">Transcription</keyword>
<accession>A0ABZ1DZD2</accession>
<dbReference type="EMBL" id="CP135443">
    <property type="protein sequence ID" value="WRY34161.1"/>
    <property type="molecule type" value="Genomic_DNA"/>
</dbReference>
<evidence type="ECO:0000313" key="7">
    <source>
        <dbReference type="EMBL" id="WRY34161.1"/>
    </source>
</evidence>
<feature type="domain" description="RNA polymerase sigma-70 region 2" evidence="5">
    <location>
        <begin position="15"/>
        <end position="78"/>
    </location>
</feature>
<keyword evidence="8" id="KW-1185">Reference proteome</keyword>
<dbReference type="Gene3D" id="1.10.1740.10">
    <property type="match status" value="1"/>
</dbReference>
<dbReference type="CDD" id="cd06171">
    <property type="entry name" value="Sigma70_r4"/>
    <property type="match status" value="1"/>
</dbReference>
<evidence type="ECO:0000313" key="8">
    <source>
        <dbReference type="Proteomes" id="UP001623290"/>
    </source>
</evidence>
<evidence type="ECO:0000256" key="4">
    <source>
        <dbReference type="ARBA" id="ARBA00023163"/>
    </source>
</evidence>
<protein>
    <submittedName>
        <fullName evidence="7">RNA polymerase sigma factor</fullName>
    </submittedName>
</protein>
<dbReference type="InterPro" id="IPR014284">
    <property type="entry name" value="RNA_pol_sigma-70_dom"/>
</dbReference>
<dbReference type="InterPro" id="IPR039425">
    <property type="entry name" value="RNA_pol_sigma-70-like"/>
</dbReference>
<reference evidence="7 8" key="1">
    <citation type="submission" date="2023-09" db="EMBL/GenBank/DDBJ databases">
        <title>Thioclava shenzhenensis sp. nov., a multidrug resistant bacteria-antagonizing species isolated from coastal seawater.</title>
        <authorList>
            <person name="Long M."/>
        </authorList>
    </citation>
    <scope>NUCLEOTIDE SEQUENCE [LARGE SCALE GENOMIC DNA]</scope>
    <source>
        <strain evidence="7 8">FTW29</strain>
    </source>
</reference>
<evidence type="ECO:0000256" key="2">
    <source>
        <dbReference type="ARBA" id="ARBA00023015"/>
    </source>
</evidence>
<dbReference type="InterPro" id="IPR013325">
    <property type="entry name" value="RNA_pol_sigma_r2"/>
</dbReference>
<dbReference type="InterPro" id="IPR013249">
    <property type="entry name" value="RNA_pol_sigma70_r4_t2"/>
</dbReference>
<dbReference type="InterPro" id="IPR036388">
    <property type="entry name" value="WH-like_DNA-bd_sf"/>
</dbReference>
<dbReference type="SUPFAM" id="SSF88659">
    <property type="entry name" value="Sigma3 and sigma4 domains of RNA polymerase sigma factors"/>
    <property type="match status" value="1"/>
</dbReference>
<dbReference type="NCBIfam" id="TIGR02937">
    <property type="entry name" value="sigma70-ECF"/>
    <property type="match status" value="1"/>
</dbReference>
<dbReference type="PANTHER" id="PTHR43133">
    <property type="entry name" value="RNA POLYMERASE ECF-TYPE SIGMA FACTO"/>
    <property type="match status" value="1"/>
</dbReference>
<dbReference type="InterPro" id="IPR007627">
    <property type="entry name" value="RNA_pol_sigma70_r2"/>
</dbReference>
<dbReference type="Pfam" id="PF04542">
    <property type="entry name" value="Sigma70_r2"/>
    <property type="match status" value="1"/>
</dbReference>
<comment type="similarity">
    <text evidence="1">Belongs to the sigma-70 factor family. ECF subfamily.</text>
</comment>
<sequence length="173" mass="19681">MPDDLSRRKILGVFLSNYRAITRRVAARLGSPADAEDVLQESWFKLQRLGDASHVAHPASFVHSVVNNVANDFLRAHSTRVRYETAPEMETQSRHVPSTEQVYDYAQRLRRLQRVIASLPPRQRQAFTLHKFDGLSHSEVAAEMGISRSAVEKLVMKSLQRCRDELAGDLQED</sequence>
<evidence type="ECO:0000259" key="6">
    <source>
        <dbReference type="Pfam" id="PF08281"/>
    </source>
</evidence>
<gene>
    <name evidence="7" type="ORF">RPE78_02385</name>
</gene>